<keyword evidence="4" id="KW-0804">Transcription</keyword>
<evidence type="ECO:0000256" key="1">
    <source>
        <dbReference type="ARBA" id="ARBA00010641"/>
    </source>
</evidence>
<accession>A0AAW9SDX5</accession>
<dbReference type="InterPro" id="IPR013249">
    <property type="entry name" value="RNA_pol_sigma70_r4_t2"/>
</dbReference>
<dbReference type="InterPro" id="IPR013325">
    <property type="entry name" value="RNA_pol_sigma_r2"/>
</dbReference>
<dbReference type="GO" id="GO:0003677">
    <property type="term" value="F:DNA binding"/>
    <property type="evidence" value="ECO:0007669"/>
    <property type="project" value="InterPro"/>
</dbReference>
<name>A0AAW9SDX5_9BACT</name>
<evidence type="ECO:0000256" key="3">
    <source>
        <dbReference type="ARBA" id="ARBA00023082"/>
    </source>
</evidence>
<dbReference type="Pfam" id="PF04542">
    <property type="entry name" value="Sigma70_r2"/>
    <property type="match status" value="1"/>
</dbReference>
<dbReference type="GO" id="GO:0006352">
    <property type="term" value="P:DNA-templated transcription initiation"/>
    <property type="evidence" value="ECO:0007669"/>
    <property type="project" value="InterPro"/>
</dbReference>
<protein>
    <submittedName>
        <fullName evidence="7">Sigma-70 family RNA polymerase sigma factor</fullName>
    </submittedName>
</protein>
<dbReference type="PANTHER" id="PTHR43133">
    <property type="entry name" value="RNA POLYMERASE ECF-TYPE SIGMA FACTO"/>
    <property type="match status" value="1"/>
</dbReference>
<dbReference type="Gene3D" id="1.10.1740.10">
    <property type="match status" value="1"/>
</dbReference>
<dbReference type="GO" id="GO:0016987">
    <property type="term" value="F:sigma factor activity"/>
    <property type="evidence" value="ECO:0007669"/>
    <property type="project" value="UniProtKB-KW"/>
</dbReference>
<evidence type="ECO:0000259" key="5">
    <source>
        <dbReference type="Pfam" id="PF04542"/>
    </source>
</evidence>
<evidence type="ECO:0000313" key="8">
    <source>
        <dbReference type="Proteomes" id="UP001403385"/>
    </source>
</evidence>
<dbReference type="InterPro" id="IPR014284">
    <property type="entry name" value="RNA_pol_sigma-70_dom"/>
</dbReference>
<feature type="domain" description="RNA polymerase sigma-70 region 2" evidence="5">
    <location>
        <begin position="22"/>
        <end position="87"/>
    </location>
</feature>
<dbReference type="InterPro" id="IPR039425">
    <property type="entry name" value="RNA_pol_sigma-70-like"/>
</dbReference>
<comment type="similarity">
    <text evidence="1">Belongs to the sigma-70 factor family. ECF subfamily.</text>
</comment>
<keyword evidence="8" id="KW-1185">Reference proteome</keyword>
<gene>
    <name evidence="7" type="ORF">AAG747_13270</name>
</gene>
<keyword evidence="2" id="KW-0805">Transcription regulation</keyword>
<dbReference type="SUPFAM" id="SSF88659">
    <property type="entry name" value="Sigma3 and sigma4 domains of RNA polymerase sigma factors"/>
    <property type="match status" value="1"/>
</dbReference>
<comment type="caution">
    <text evidence="7">The sequence shown here is derived from an EMBL/GenBank/DDBJ whole genome shotgun (WGS) entry which is preliminary data.</text>
</comment>
<dbReference type="PANTHER" id="PTHR43133:SF46">
    <property type="entry name" value="RNA POLYMERASE SIGMA-70 FACTOR ECF SUBFAMILY"/>
    <property type="match status" value="1"/>
</dbReference>
<dbReference type="InterPro" id="IPR007627">
    <property type="entry name" value="RNA_pol_sigma70_r2"/>
</dbReference>
<sequence length="186" mass="21823">MLNEDELVKGCIKGERKAQKQLYDTFSKKMMGICMRYSKKSEDAEDILQEAFIKVFKNIKKFRGESSLFYWIKRIVINTAINYHRSKLYLYPMVDVQELHSLADKEFTLSNFQYKDLLIFLKKLPTGCQVIFNLYAIEGYQHKEIAEQLGISEGTSKSQYARAKSLLRDMISEAESNQYEKLRQKA</sequence>
<evidence type="ECO:0000256" key="4">
    <source>
        <dbReference type="ARBA" id="ARBA00023163"/>
    </source>
</evidence>
<feature type="domain" description="RNA polymerase sigma factor 70 region 4 type 2" evidence="6">
    <location>
        <begin position="121"/>
        <end position="166"/>
    </location>
</feature>
<dbReference type="InterPro" id="IPR013324">
    <property type="entry name" value="RNA_pol_sigma_r3/r4-like"/>
</dbReference>
<dbReference type="EMBL" id="JBDKWZ010000007">
    <property type="protein sequence ID" value="MEN7548886.1"/>
    <property type="molecule type" value="Genomic_DNA"/>
</dbReference>
<dbReference type="SUPFAM" id="SSF88946">
    <property type="entry name" value="Sigma2 domain of RNA polymerase sigma factors"/>
    <property type="match status" value="1"/>
</dbReference>
<dbReference type="Pfam" id="PF08281">
    <property type="entry name" value="Sigma70_r4_2"/>
    <property type="match status" value="1"/>
</dbReference>
<dbReference type="RefSeq" id="WP_346821665.1">
    <property type="nucleotide sequence ID" value="NZ_JBDKWZ010000007.1"/>
</dbReference>
<dbReference type="Proteomes" id="UP001403385">
    <property type="component" value="Unassembled WGS sequence"/>
</dbReference>
<evidence type="ECO:0000313" key="7">
    <source>
        <dbReference type="EMBL" id="MEN7548886.1"/>
    </source>
</evidence>
<reference evidence="7 8" key="1">
    <citation type="submission" date="2024-04" db="EMBL/GenBank/DDBJ databases">
        <title>Novel genus in family Flammeovirgaceae.</title>
        <authorList>
            <person name="Nguyen T.H."/>
            <person name="Vuong T.Q."/>
            <person name="Le H."/>
            <person name="Kim S.-G."/>
        </authorList>
    </citation>
    <scope>NUCLEOTIDE SEQUENCE [LARGE SCALE GENOMIC DNA]</scope>
    <source>
        <strain evidence="7 8">JCM 23209</strain>
    </source>
</reference>
<dbReference type="Gene3D" id="1.10.10.10">
    <property type="entry name" value="Winged helix-like DNA-binding domain superfamily/Winged helix DNA-binding domain"/>
    <property type="match status" value="1"/>
</dbReference>
<dbReference type="NCBIfam" id="TIGR02937">
    <property type="entry name" value="sigma70-ECF"/>
    <property type="match status" value="1"/>
</dbReference>
<evidence type="ECO:0000256" key="2">
    <source>
        <dbReference type="ARBA" id="ARBA00023015"/>
    </source>
</evidence>
<proteinExistence type="inferred from homology"/>
<organism evidence="7 8">
    <name type="scientific">Rapidithrix thailandica</name>
    <dbReference type="NCBI Taxonomy" id="413964"/>
    <lineage>
        <taxon>Bacteria</taxon>
        <taxon>Pseudomonadati</taxon>
        <taxon>Bacteroidota</taxon>
        <taxon>Cytophagia</taxon>
        <taxon>Cytophagales</taxon>
        <taxon>Flammeovirgaceae</taxon>
        <taxon>Rapidithrix</taxon>
    </lineage>
</organism>
<keyword evidence="3" id="KW-0731">Sigma factor</keyword>
<evidence type="ECO:0000259" key="6">
    <source>
        <dbReference type="Pfam" id="PF08281"/>
    </source>
</evidence>
<dbReference type="InterPro" id="IPR036388">
    <property type="entry name" value="WH-like_DNA-bd_sf"/>
</dbReference>
<dbReference type="AlphaFoldDB" id="A0AAW9SDX5"/>